<evidence type="ECO:0000313" key="1">
    <source>
        <dbReference type="EMBL" id="MFC3761705.1"/>
    </source>
</evidence>
<organism evidence="1 2">
    <name type="scientific">Tenggerimyces flavus</name>
    <dbReference type="NCBI Taxonomy" id="1708749"/>
    <lineage>
        <taxon>Bacteria</taxon>
        <taxon>Bacillati</taxon>
        <taxon>Actinomycetota</taxon>
        <taxon>Actinomycetes</taxon>
        <taxon>Propionibacteriales</taxon>
        <taxon>Nocardioidaceae</taxon>
        <taxon>Tenggerimyces</taxon>
    </lineage>
</organism>
<gene>
    <name evidence="1" type="ORF">ACFOUW_12740</name>
</gene>
<keyword evidence="2" id="KW-1185">Reference proteome</keyword>
<evidence type="ECO:0008006" key="3">
    <source>
        <dbReference type="Google" id="ProtNLM"/>
    </source>
</evidence>
<evidence type="ECO:0000313" key="2">
    <source>
        <dbReference type="Proteomes" id="UP001595699"/>
    </source>
</evidence>
<comment type="caution">
    <text evidence="1">The sequence shown here is derived from an EMBL/GenBank/DDBJ whole genome shotgun (WGS) entry which is preliminary data.</text>
</comment>
<dbReference type="Proteomes" id="UP001595699">
    <property type="component" value="Unassembled WGS sequence"/>
</dbReference>
<name>A0ABV7Y8S9_9ACTN</name>
<protein>
    <recommendedName>
        <fullName evidence="3">Aminoglycoside phosphotransferase domain-containing protein</fullName>
    </recommendedName>
</protein>
<dbReference type="RefSeq" id="WP_239553690.1">
    <property type="nucleotide sequence ID" value="NZ_JAFBCM010000001.1"/>
</dbReference>
<accession>A0ABV7Y8S9</accession>
<dbReference type="InterPro" id="IPR011009">
    <property type="entry name" value="Kinase-like_dom_sf"/>
</dbReference>
<dbReference type="EMBL" id="JBHRZH010000009">
    <property type="protein sequence ID" value="MFC3761705.1"/>
    <property type="molecule type" value="Genomic_DNA"/>
</dbReference>
<dbReference type="SUPFAM" id="SSF56112">
    <property type="entry name" value="Protein kinase-like (PK-like)"/>
    <property type="match status" value="1"/>
</dbReference>
<proteinExistence type="predicted"/>
<reference evidence="2" key="1">
    <citation type="journal article" date="2019" name="Int. J. Syst. Evol. Microbiol.">
        <title>The Global Catalogue of Microorganisms (GCM) 10K type strain sequencing project: providing services to taxonomists for standard genome sequencing and annotation.</title>
        <authorList>
            <consortium name="The Broad Institute Genomics Platform"/>
            <consortium name="The Broad Institute Genome Sequencing Center for Infectious Disease"/>
            <person name="Wu L."/>
            <person name="Ma J."/>
        </authorList>
    </citation>
    <scope>NUCLEOTIDE SEQUENCE [LARGE SCALE GENOMIC DNA]</scope>
    <source>
        <strain evidence="2">CGMCC 4.7241</strain>
    </source>
</reference>
<sequence length="391" mass="42654">MSADHVLPAGVLEEVAGLLSTHFDRAVIVVAQEYVKSGRTSVFRLTLGGAPVETAICRYGGREETLWNELAGMRFLAQLPRPPATVPTFYAGGPVGTDKAVVLSRDIGTSPDLAEILLRGTAEQARAGLEGWVDALLEVHLATFGHRAAHDAVRAEYDPPRSFTELLSDGGFARLAEAFAKLGIGPLPAGFAEAVAWVDAQLAPDDRWWAFTVADCCPDNNQVGPDGRVTLFDLEFAGCRHALLDLSYVRTFMPTCWCLRRLPDELSSQLVARYRDRLLAARPELDEDEFEAGFAASQAFWAITTAGFQLERTLTDPKAGERLYFEGVDFAVAAPAEVVRLRIAHLTRLAAERKELAPLGELADLIAGQLEKRWPAIDLLPLYPAFDAPQV</sequence>